<dbReference type="AlphaFoldDB" id="A0A8J5FGX3"/>
<evidence type="ECO:0000256" key="7">
    <source>
        <dbReference type="SAM" id="Phobius"/>
    </source>
</evidence>
<keyword evidence="3" id="KW-0328">Glycosyltransferase</keyword>
<feature type="compositionally biased region" description="Basic and acidic residues" evidence="6">
    <location>
        <begin position="114"/>
        <end position="139"/>
    </location>
</feature>
<evidence type="ECO:0000256" key="6">
    <source>
        <dbReference type="SAM" id="MobiDB-lite"/>
    </source>
</evidence>
<keyword evidence="7" id="KW-1133">Transmembrane helix</keyword>
<feature type="compositionally biased region" description="Basic and acidic residues" evidence="6">
    <location>
        <begin position="149"/>
        <end position="175"/>
    </location>
</feature>
<keyword evidence="5" id="KW-0325">Glycoprotein</keyword>
<name>A0A8J5FGX3_ZINOF</name>
<gene>
    <name evidence="9" type="ORF">ZIOFF_055692</name>
</gene>
<dbReference type="InterPro" id="IPR049625">
    <property type="entry name" value="Glyco_transf_61_cat"/>
</dbReference>
<comment type="caution">
    <text evidence="9">The sequence shown here is derived from an EMBL/GenBank/DDBJ whole genome shotgun (WGS) entry which is preliminary data.</text>
</comment>
<keyword evidence="7" id="KW-0472">Membrane</keyword>
<feature type="transmembrane region" description="Helical" evidence="7">
    <location>
        <begin position="55"/>
        <end position="74"/>
    </location>
</feature>
<keyword evidence="10" id="KW-1185">Reference proteome</keyword>
<keyword evidence="7" id="KW-0812">Transmembrane</keyword>
<keyword evidence="4" id="KW-0808">Transferase</keyword>
<evidence type="ECO:0000256" key="2">
    <source>
        <dbReference type="ARBA" id="ARBA00004881"/>
    </source>
</evidence>
<evidence type="ECO:0000256" key="4">
    <source>
        <dbReference type="ARBA" id="ARBA00022679"/>
    </source>
</evidence>
<proteinExistence type="predicted"/>
<dbReference type="EMBL" id="JACMSC010000015">
    <property type="protein sequence ID" value="KAG6487110.1"/>
    <property type="molecule type" value="Genomic_DNA"/>
</dbReference>
<sequence>MLATVNKQLAFSSVLLLLFQGKLQLQEEEEDRRRRKLAMGSKLRLVRSTNQSRRFRFLLLIVGCFIVTVTFLVVSKPQALVSNLGFGTSASTSPPVADGVSSDDDGVNGADSAAVRREEEDDERGHESESNNEKEENLSGEKNIVVDANPKEEVHEHELTESRTESEEHSAKSDDPGSSQDDAPGRLTLPTVSNYSIGDHTQPESNTPIVSEKLGEQIQTPERKPLCDNSDRRADICEMNGDIRIHGSTSSVLFVESLKIEQSEAWQIHPYARKGDQACFNEVRELMVKASNEAPQCTTNYDVPSIVFSIGGYAGNLFHDFADLLVPLFLTARQFNGEVQFVVTNLKSWWITKFNPVLQKLSKYPVINFDLGNDVHCFKQAIVGLRAHNEFQIDPARAPNGYTMVDFAKFMRSAFSVGRETVPNIEDLSARKPRLLIISRKQSRIFTNINEIVATAEEMGYEVVVNEADVSSGISQFAEIVNSCDVMVGVYGSGLTNSVFLPQNATLIQVVPWGGLEWMASNSYGEPAKQMGLNYVQYSVGIEESSLLEQYPKDHAVFTDPASIHIRGFQEMRSTFLEKQNVKLDINKFRDVLWKTLEQLIQ</sequence>
<dbReference type="PANTHER" id="PTHR20961">
    <property type="entry name" value="GLYCOSYLTRANSFERASE"/>
    <property type="match status" value="1"/>
</dbReference>
<feature type="region of interest" description="Disordered" evidence="6">
    <location>
        <begin position="87"/>
        <end position="229"/>
    </location>
</feature>
<comment type="subcellular location">
    <subcellularLocation>
        <location evidence="1">Golgi apparatus membrane</location>
        <topology evidence="1">Single-pass type II membrane protein</topology>
    </subcellularLocation>
</comment>
<evidence type="ECO:0000256" key="5">
    <source>
        <dbReference type="ARBA" id="ARBA00023180"/>
    </source>
</evidence>
<comment type="pathway">
    <text evidence="2">Glycan metabolism.</text>
</comment>
<reference evidence="9 10" key="1">
    <citation type="submission" date="2020-08" db="EMBL/GenBank/DDBJ databases">
        <title>Plant Genome Project.</title>
        <authorList>
            <person name="Zhang R.-G."/>
        </authorList>
    </citation>
    <scope>NUCLEOTIDE SEQUENCE [LARGE SCALE GENOMIC DNA]</scope>
    <source>
        <tissue evidence="9">Rhizome</tissue>
    </source>
</reference>
<evidence type="ECO:0000256" key="3">
    <source>
        <dbReference type="ARBA" id="ARBA00022676"/>
    </source>
</evidence>
<dbReference type="Pfam" id="PF04577">
    <property type="entry name" value="Glyco_transf_61"/>
    <property type="match status" value="1"/>
</dbReference>
<evidence type="ECO:0000259" key="8">
    <source>
        <dbReference type="Pfam" id="PF04577"/>
    </source>
</evidence>
<dbReference type="PANTHER" id="PTHR20961:SF97">
    <property type="entry name" value="ALPHA-1,3-ARABINOSYLTRANSFERASE XAT3"/>
    <property type="match status" value="1"/>
</dbReference>
<feature type="domain" description="Glycosyltransferase 61 catalytic" evidence="8">
    <location>
        <begin position="409"/>
        <end position="508"/>
    </location>
</feature>
<dbReference type="InterPro" id="IPR007657">
    <property type="entry name" value="Glycosyltransferase_61"/>
</dbReference>
<evidence type="ECO:0000313" key="9">
    <source>
        <dbReference type="EMBL" id="KAG6487110.1"/>
    </source>
</evidence>
<evidence type="ECO:0000256" key="1">
    <source>
        <dbReference type="ARBA" id="ARBA00004323"/>
    </source>
</evidence>
<dbReference type="Proteomes" id="UP000734854">
    <property type="component" value="Unassembled WGS sequence"/>
</dbReference>
<evidence type="ECO:0000313" key="10">
    <source>
        <dbReference type="Proteomes" id="UP000734854"/>
    </source>
</evidence>
<protein>
    <recommendedName>
        <fullName evidence="8">Glycosyltransferase 61 catalytic domain-containing protein</fullName>
    </recommendedName>
</protein>
<dbReference type="GO" id="GO:0000139">
    <property type="term" value="C:Golgi membrane"/>
    <property type="evidence" value="ECO:0007669"/>
    <property type="project" value="UniProtKB-SubCell"/>
</dbReference>
<accession>A0A8J5FGX3</accession>
<dbReference type="GO" id="GO:0016763">
    <property type="term" value="F:pentosyltransferase activity"/>
    <property type="evidence" value="ECO:0007669"/>
    <property type="project" value="UniProtKB-ARBA"/>
</dbReference>
<organism evidence="9 10">
    <name type="scientific">Zingiber officinale</name>
    <name type="common">Ginger</name>
    <name type="synonym">Amomum zingiber</name>
    <dbReference type="NCBI Taxonomy" id="94328"/>
    <lineage>
        <taxon>Eukaryota</taxon>
        <taxon>Viridiplantae</taxon>
        <taxon>Streptophyta</taxon>
        <taxon>Embryophyta</taxon>
        <taxon>Tracheophyta</taxon>
        <taxon>Spermatophyta</taxon>
        <taxon>Magnoliopsida</taxon>
        <taxon>Liliopsida</taxon>
        <taxon>Zingiberales</taxon>
        <taxon>Zingiberaceae</taxon>
        <taxon>Zingiber</taxon>
    </lineage>
</organism>